<feature type="transmembrane region" description="Helical" evidence="7">
    <location>
        <begin position="608"/>
        <end position="631"/>
    </location>
</feature>
<dbReference type="EMBL" id="CP092886">
    <property type="protein sequence ID" value="UYV84946.1"/>
    <property type="molecule type" value="Genomic_DNA"/>
</dbReference>
<dbReference type="InterPro" id="IPR050352">
    <property type="entry name" value="ABCG_transporters"/>
</dbReference>
<evidence type="ECO:0000256" key="2">
    <source>
        <dbReference type="ARBA" id="ARBA00005814"/>
    </source>
</evidence>
<keyword evidence="6 7" id="KW-0472">Membrane</keyword>
<dbReference type="InterPro" id="IPR027417">
    <property type="entry name" value="P-loop_NTPase"/>
</dbReference>
<proteinExistence type="inferred from homology"/>
<accession>A0ABY6LX99</accession>
<comment type="similarity">
    <text evidence="2">Belongs to the ABC transporter superfamily. ABCG family. Eye pigment precursor importer (TC 3.A.1.204) subfamily.</text>
</comment>
<keyword evidence="3" id="KW-0813">Transport</keyword>
<evidence type="ECO:0000256" key="1">
    <source>
        <dbReference type="ARBA" id="ARBA00004141"/>
    </source>
</evidence>
<feature type="domain" description="ABC transporter" evidence="8">
    <location>
        <begin position="17"/>
        <end position="267"/>
    </location>
</feature>
<evidence type="ECO:0000256" key="7">
    <source>
        <dbReference type="SAM" id="Phobius"/>
    </source>
</evidence>
<feature type="transmembrane region" description="Helical" evidence="7">
    <location>
        <begin position="512"/>
        <end position="531"/>
    </location>
</feature>
<feature type="transmembrane region" description="Helical" evidence="7">
    <location>
        <begin position="475"/>
        <end position="500"/>
    </location>
</feature>
<organism evidence="9 10">
    <name type="scientific">Cordylochernes scorpioides</name>
    <dbReference type="NCBI Taxonomy" id="51811"/>
    <lineage>
        <taxon>Eukaryota</taxon>
        <taxon>Metazoa</taxon>
        <taxon>Ecdysozoa</taxon>
        <taxon>Arthropoda</taxon>
        <taxon>Chelicerata</taxon>
        <taxon>Arachnida</taxon>
        <taxon>Pseudoscorpiones</taxon>
        <taxon>Cheliferoidea</taxon>
        <taxon>Chernetidae</taxon>
        <taxon>Cordylochernes</taxon>
    </lineage>
</organism>
<comment type="subcellular location">
    <subcellularLocation>
        <location evidence="1">Membrane</location>
        <topology evidence="1">Multi-pass membrane protein</topology>
    </subcellularLocation>
</comment>
<dbReference type="PANTHER" id="PTHR48041">
    <property type="entry name" value="ABC TRANSPORTER G FAMILY MEMBER 28"/>
    <property type="match status" value="1"/>
</dbReference>
<reference evidence="9 10" key="1">
    <citation type="submission" date="2022-03" db="EMBL/GenBank/DDBJ databases">
        <title>A chromosomal length assembly of Cordylochernes scorpioides.</title>
        <authorList>
            <person name="Zeh D."/>
            <person name="Zeh J."/>
        </authorList>
    </citation>
    <scope>NUCLEOTIDE SEQUENCE [LARGE SCALE GENOMIC DNA]</scope>
    <source>
        <strain evidence="9">IN4F17</strain>
        <tissue evidence="9">Whole Body</tissue>
    </source>
</reference>
<dbReference type="SUPFAM" id="SSF52540">
    <property type="entry name" value="P-loop containing nucleoside triphosphate hydrolases"/>
    <property type="match status" value="1"/>
</dbReference>
<dbReference type="PANTHER" id="PTHR48041:SF113">
    <property type="entry name" value="ATP-BINDING CASSETTE SUB-FAMILY G MEMBER 5"/>
    <property type="match status" value="1"/>
</dbReference>
<evidence type="ECO:0000256" key="3">
    <source>
        <dbReference type="ARBA" id="ARBA00022448"/>
    </source>
</evidence>
<evidence type="ECO:0000259" key="8">
    <source>
        <dbReference type="PROSITE" id="PS50893"/>
    </source>
</evidence>
<gene>
    <name evidence="9" type="ORF">LAZ67_X004073</name>
</gene>
<evidence type="ECO:0000256" key="6">
    <source>
        <dbReference type="ARBA" id="ARBA00023136"/>
    </source>
</evidence>
<evidence type="ECO:0000313" key="10">
    <source>
        <dbReference type="Proteomes" id="UP001235939"/>
    </source>
</evidence>
<dbReference type="InterPro" id="IPR003439">
    <property type="entry name" value="ABC_transporter-like_ATP-bd"/>
</dbReference>
<dbReference type="Pfam" id="PF01061">
    <property type="entry name" value="ABC2_membrane"/>
    <property type="match status" value="1"/>
</dbReference>
<dbReference type="Proteomes" id="UP001235939">
    <property type="component" value="Chromosome X"/>
</dbReference>
<feature type="transmembrane region" description="Helical" evidence="7">
    <location>
        <begin position="438"/>
        <end position="463"/>
    </location>
</feature>
<dbReference type="Gene3D" id="3.40.50.300">
    <property type="entry name" value="P-loop containing nucleotide triphosphate hydrolases"/>
    <property type="match status" value="1"/>
</dbReference>
<protein>
    <submittedName>
        <fullName evidence="9">ABCG5</fullName>
    </submittedName>
</protein>
<keyword evidence="4 7" id="KW-0812">Transmembrane</keyword>
<dbReference type="InterPro" id="IPR013525">
    <property type="entry name" value="ABC2_TM"/>
</dbReference>
<evidence type="ECO:0000256" key="4">
    <source>
        <dbReference type="ARBA" id="ARBA00022692"/>
    </source>
</evidence>
<dbReference type="Pfam" id="PF00005">
    <property type="entry name" value="ABC_tran"/>
    <property type="match status" value="1"/>
</dbReference>
<dbReference type="PROSITE" id="PS50893">
    <property type="entry name" value="ABC_TRANSPORTER_2"/>
    <property type="match status" value="1"/>
</dbReference>
<name>A0ABY6LX99_9ARAC</name>
<evidence type="ECO:0000256" key="5">
    <source>
        <dbReference type="ARBA" id="ARBA00022989"/>
    </source>
</evidence>
<feature type="transmembrane region" description="Helical" evidence="7">
    <location>
        <begin position="397"/>
        <end position="418"/>
    </location>
</feature>
<evidence type="ECO:0000313" key="9">
    <source>
        <dbReference type="EMBL" id="UYV84946.1"/>
    </source>
</evidence>
<keyword evidence="10" id="KW-1185">Reference proteome</keyword>
<sequence>MNGLRKGEVGARADHYLELFRVTYKGSDEPASCLQAVTGAVNTRLVLQNVYMEVHSGELMAVLGSKDSGKRALLEVIARRARNGVVQGEIQLNGVNITQEIFQDQCGYVPRRVTLIPALTVRQTLHYAAMLTIGHTISHTVKKARIRKVMGELALNQSAGRVVAQLTPSERQRLAIAVELIRDPLLIVLDSPTADLDPLNTYFLVSILANHARTQRRMVVMTIDQPRSDIFPFLSRVTILSLGQVIYSGNTRMMLEYFRNLDFPCPDMENPLMYYLCLSTLDRHTRDHFLKTSQQIESLVAAYHEQGEKYRKALCEEDDPDLRNNTAYPLTSFGPPSCLTVLMAILRRTFSSIFNFNRYAMRELLLRLLLMPLFFTFLVAFHFNLGHFQHSFLSRNGLMLNTLVATSLLSAAITAATFARHRTLYYQESRCGRYGGPLFIFTQIVTSLPISLLTVWASASIIYIGAGLRPEWDRWAMFCGALWAVYVFAEQQTMSLMLLIRNQYTAFLTSTYILLVYIILASGTVRTLLALPQWLNFLSYGIIYRYAGLFFSENEFAGNEQLMNVPSLNMTSGDPVACPFNNVPGRCVFLDGDHYLTLRYDPVDLNIWLNWTLCFVFAGGMWLVNLVAYLVPLPAFIKTKFRD</sequence>
<keyword evidence="5 7" id="KW-1133">Transmembrane helix</keyword>
<feature type="transmembrane region" description="Helical" evidence="7">
    <location>
        <begin position="366"/>
        <end position="385"/>
    </location>
</feature>